<dbReference type="PANTHER" id="PTHR21310">
    <property type="entry name" value="AMINOGLYCOSIDE PHOSPHOTRANSFERASE-RELATED-RELATED"/>
    <property type="match status" value="1"/>
</dbReference>
<dbReference type="PANTHER" id="PTHR21310:SF15">
    <property type="entry name" value="AMINOGLYCOSIDE PHOSPHOTRANSFERASE DOMAIN-CONTAINING PROTEIN"/>
    <property type="match status" value="1"/>
</dbReference>
<feature type="domain" description="Aminoglycoside phosphotransferase" evidence="1">
    <location>
        <begin position="24"/>
        <end position="261"/>
    </location>
</feature>
<organism evidence="2 3">
    <name type="scientific">Saccharopolyspora gregorii</name>
    <dbReference type="NCBI Taxonomy" id="33914"/>
    <lineage>
        <taxon>Bacteria</taxon>
        <taxon>Bacillati</taxon>
        <taxon>Actinomycetota</taxon>
        <taxon>Actinomycetes</taxon>
        <taxon>Pseudonocardiales</taxon>
        <taxon>Pseudonocardiaceae</taxon>
        <taxon>Saccharopolyspora</taxon>
    </lineage>
</organism>
<comment type="caution">
    <text evidence="2">The sequence shown here is derived from an EMBL/GenBank/DDBJ whole genome shotgun (WGS) entry which is preliminary data.</text>
</comment>
<dbReference type="Gene3D" id="3.90.1200.10">
    <property type="match status" value="1"/>
</dbReference>
<accession>A0ABP6RRZ2</accession>
<sequence length="297" mass="32625">MTGTAARVADAAARLGVALVPGTARADGSGWDFSVVHVADEDGTDWILRYPRRPEAAARARVEARVLARVRDHLDVAVPRWVVHEPDLIAYRRLPGVPAGAEDPVLLRYRWRIDPVAARREYLAPLCGLLATVHEITDVAGLTTRGVDRVRERLSADLDRAETALPVRAEAVRRWRRWLGRDRGWPPHPVLVHGDVHPGHTLVRSSDAKLIGMLDWADAEIGDPSADFADMCFAGGAAVLDAMLAHYRARGGSVWPGMREHVLARCSFLWVKVGLRGLDTGRDDLVATASRRLRAPA</sequence>
<dbReference type="InterPro" id="IPR011009">
    <property type="entry name" value="Kinase-like_dom_sf"/>
</dbReference>
<keyword evidence="3" id="KW-1185">Reference proteome</keyword>
<dbReference type="RefSeq" id="WP_344927451.1">
    <property type="nucleotide sequence ID" value="NZ_BAAAYK010000038.1"/>
</dbReference>
<dbReference type="Proteomes" id="UP001500483">
    <property type="component" value="Unassembled WGS sequence"/>
</dbReference>
<evidence type="ECO:0000259" key="1">
    <source>
        <dbReference type="Pfam" id="PF01636"/>
    </source>
</evidence>
<dbReference type="CDD" id="cd05152">
    <property type="entry name" value="MPH2"/>
    <property type="match status" value="1"/>
</dbReference>
<dbReference type="EMBL" id="BAAAYK010000038">
    <property type="protein sequence ID" value="GAA3358752.1"/>
    <property type="molecule type" value="Genomic_DNA"/>
</dbReference>
<name>A0ABP6RRZ2_9PSEU</name>
<evidence type="ECO:0000313" key="3">
    <source>
        <dbReference type="Proteomes" id="UP001500483"/>
    </source>
</evidence>
<dbReference type="InterPro" id="IPR002575">
    <property type="entry name" value="Aminoglycoside_PTrfase"/>
</dbReference>
<protein>
    <submittedName>
        <fullName evidence="2">Macrolide 2'-phosphotransferase MphH</fullName>
    </submittedName>
</protein>
<dbReference type="InterPro" id="IPR051678">
    <property type="entry name" value="AGP_Transferase"/>
</dbReference>
<reference evidence="3" key="1">
    <citation type="journal article" date="2019" name="Int. J. Syst. Evol. Microbiol.">
        <title>The Global Catalogue of Microorganisms (GCM) 10K type strain sequencing project: providing services to taxonomists for standard genome sequencing and annotation.</title>
        <authorList>
            <consortium name="The Broad Institute Genomics Platform"/>
            <consortium name="The Broad Institute Genome Sequencing Center for Infectious Disease"/>
            <person name="Wu L."/>
            <person name="Ma J."/>
        </authorList>
    </citation>
    <scope>NUCLEOTIDE SEQUENCE [LARGE SCALE GENOMIC DNA]</scope>
    <source>
        <strain evidence="3">JCM 9687</strain>
    </source>
</reference>
<dbReference type="SUPFAM" id="SSF56112">
    <property type="entry name" value="Protein kinase-like (PK-like)"/>
    <property type="match status" value="1"/>
</dbReference>
<gene>
    <name evidence="2" type="primary">mphH</name>
    <name evidence="2" type="ORF">GCM10020366_32020</name>
</gene>
<dbReference type="Pfam" id="PF01636">
    <property type="entry name" value="APH"/>
    <property type="match status" value="1"/>
</dbReference>
<proteinExistence type="predicted"/>
<dbReference type="Gene3D" id="3.30.200.20">
    <property type="entry name" value="Phosphorylase Kinase, domain 1"/>
    <property type="match status" value="1"/>
</dbReference>
<evidence type="ECO:0000313" key="2">
    <source>
        <dbReference type="EMBL" id="GAA3358752.1"/>
    </source>
</evidence>